<dbReference type="GO" id="GO:0071555">
    <property type="term" value="P:cell wall organization"/>
    <property type="evidence" value="ECO:0007669"/>
    <property type="project" value="UniProtKB-KW"/>
</dbReference>
<keyword evidence="5 8" id="KW-0573">Peptidoglycan synthesis</keyword>
<evidence type="ECO:0000256" key="4">
    <source>
        <dbReference type="ARBA" id="ARBA00022960"/>
    </source>
</evidence>
<dbReference type="Gene3D" id="3.90.190.20">
    <property type="entry name" value="Mur ligase, C-terminal domain"/>
    <property type="match status" value="1"/>
</dbReference>
<dbReference type="Pfam" id="PF02875">
    <property type="entry name" value="Mur_ligase_C"/>
    <property type="match status" value="1"/>
</dbReference>
<comment type="similarity">
    <text evidence="2">Belongs to the MurCDEF family. MurE subfamily.</text>
</comment>
<evidence type="ECO:0000313" key="13">
    <source>
        <dbReference type="Proteomes" id="UP000724672"/>
    </source>
</evidence>
<evidence type="ECO:0000256" key="8">
    <source>
        <dbReference type="RuleBase" id="RU004135"/>
    </source>
</evidence>
<dbReference type="GO" id="GO:0016881">
    <property type="term" value="F:acid-amino acid ligase activity"/>
    <property type="evidence" value="ECO:0007669"/>
    <property type="project" value="InterPro"/>
</dbReference>
<name>A0A942Z6T2_9FIRM</name>
<dbReference type="Pfam" id="PF01225">
    <property type="entry name" value="Mur_ligase"/>
    <property type="match status" value="1"/>
</dbReference>
<feature type="domain" description="Mur ligase N-terminal catalytic" evidence="9">
    <location>
        <begin position="24"/>
        <end position="96"/>
    </location>
</feature>
<evidence type="ECO:0000259" key="11">
    <source>
        <dbReference type="Pfam" id="PF08245"/>
    </source>
</evidence>
<feature type="domain" description="Mur ligase central" evidence="11">
    <location>
        <begin position="108"/>
        <end position="319"/>
    </location>
</feature>
<evidence type="ECO:0000256" key="5">
    <source>
        <dbReference type="ARBA" id="ARBA00022984"/>
    </source>
</evidence>
<dbReference type="RefSeq" id="WP_203366728.1">
    <property type="nucleotide sequence ID" value="NZ_WSFT01000037.1"/>
</dbReference>
<keyword evidence="7 8" id="KW-0961">Cell wall biogenesis/degradation</keyword>
<dbReference type="InterPro" id="IPR005761">
    <property type="entry name" value="UDP-N-AcMur-Glu-dNH2Pim_ligase"/>
</dbReference>
<dbReference type="PANTHER" id="PTHR23135:SF4">
    <property type="entry name" value="UDP-N-ACETYLMURAMOYL-L-ALANYL-D-GLUTAMATE--2,6-DIAMINOPIMELATE LIGASE MURE HOMOLOG, CHLOROPLASTIC"/>
    <property type="match status" value="1"/>
</dbReference>
<dbReference type="AlphaFoldDB" id="A0A942Z6T2"/>
<dbReference type="Gene3D" id="3.40.1390.10">
    <property type="entry name" value="MurE/MurF, N-terminal domain"/>
    <property type="match status" value="1"/>
</dbReference>
<feature type="domain" description="Mur ligase C-terminal" evidence="10">
    <location>
        <begin position="342"/>
        <end position="475"/>
    </location>
</feature>
<evidence type="ECO:0000256" key="1">
    <source>
        <dbReference type="ARBA" id="ARBA00004752"/>
    </source>
</evidence>
<evidence type="ECO:0000256" key="6">
    <source>
        <dbReference type="ARBA" id="ARBA00023306"/>
    </source>
</evidence>
<dbReference type="GO" id="GO:0005737">
    <property type="term" value="C:cytoplasm"/>
    <property type="evidence" value="ECO:0007669"/>
    <property type="project" value="UniProtKB-SubCell"/>
</dbReference>
<dbReference type="Pfam" id="PF08245">
    <property type="entry name" value="Mur_ligase_M"/>
    <property type="match status" value="1"/>
</dbReference>
<dbReference type="GO" id="GO:0008360">
    <property type="term" value="P:regulation of cell shape"/>
    <property type="evidence" value="ECO:0007669"/>
    <property type="project" value="UniProtKB-KW"/>
</dbReference>
<evidence type="ECO:0000256" key="3">
    <source>
        <dbReference type="ARBA" id="ARBA00022618"/>
    </source>
</evidence>
<organism evidence="12 13">
    <name type="scientific">Anaeromonas frigoriresistens</name>
    <dbReference type="NCBI Taxonomy" id="2683708"/>
    <lineage>
        <taxon>Bacteria</taxon>
        <taxon>Bacillati</taxon>
        <taxon>Bacillota</taxon>
        <taxon>Tissierellia</taxon>
        <taxon>Tissierellales</taxon>
        <taxon>Thermohalobacteraceae</taxon>
        <taxon>Anaeromonas</taxon>
    </lineage>
</organism>
<comment type="pathway">
    <text evidence="1 8">Cell wall biogenesis; peptidoglycan biosynthesis.</text>
</comment>
<dbReference type="InterPro" id="IPR000713">
    <property type="entry name" value="Mur_ligase_N"/>
</dbReference>
<sequence length="521" mass="58283">MIKLNRLLNSIDIIESWNSINLDISGIAYHSKKVKPGNVFVCIKGYKTDGHRYIMSAVANGATAIIVEEYQEGWDIPQYRVENSRKALAAISSEFYNNPSKDMKIIGITATNGKTTTSFMTDAILSAQGYNTGLIGTVASKFADSIIPSTLTTPESLDLQNYFYQMKKHNISHVTMEVSSSALELNRVDKVDFDIVTFNNISREHIDLHGSFEEYFNAKASLIKNAGPNKWAILNIDSPKLKSLINETNANVLTFGVESKEGHLVCKDLDISTGRAEFTVKIQKPFKVGKTHYKQTEFRIRLSVPGYHSVYNSMVAIAIGLLFEVPISTIQQSLKDFYGVERRFQFIFEDNFKIIDDHFANVGNIDVTLGTLQRMVYKDLSLVYAIRGSRGTTVNRENAETIAKWAPKLGLKEIIVTLSKSHVTEKDKVTTEELSVFKEVMKKAGIKVYLHEELVDAIKQGLSQANDSDVVLLAGCQGMDYGAHTVLNLIHKMRPDINKTLLYKPLVNRVAGTEDINAMEK</sequence>
<evidence type="ECO:0000313" key="12">
    <source>
        <dbReference type="EMBL" id="MBS4538806.1"/>
    </source>
</evidence>
<dbReference type="PANTHER" id="PTHR23135">
    <property type="entry name" value="MUR LIGASE FAMILY MEMBER"/>
    <property type="match status" value="1"/>
</dbReference>
<dbReference type="Proteomes" id="UP000724672">
    <property type="component" value="Unassembled WGS sequence"/>
</dbReference>
<evidence type="ECO:0000256" key="7">
    <source>
        <dbReference type="ARBA" id="ARBA00023316"/>
    </source>
</evidence>
<dbReference type="InterPro" id="IPR004101">
    <property type="entry name" value="Mur_ligase_C"/>
</dbReference>
<evidence type="ECO:0000256" key="2">
    <source>
        <dbReference type="ARBA" id="ARBA00005898"/>
    </source>
</evidence>
<reference evidence="12" key="1">
    <citation type="submission" date="2019-12" db="EMBL/GenBank/DDBJ databases">
        <title>Clostridiaceae gen. nov. sp. nov., isolated from sediment in Xinjiang, China.</title>
        <authorList>
            <person name="Zhang R."/>
        </authorList>
    </citation>
    <scope>NUCLEOTIDE SEQUENCE</scope>
    <source>
        <strain evidence="12">D2Q-11</strain>
    </source>
</reference>
<dbReference type="GO" id="GO:0051301">
    <property type="term" value="P:cell division"/>
    <property type="evidence" value="ECO:0007669"/>
    <property type="project" value="UniProtKB-KW"/>
</dbReference>
<comment type="caution">
    <text evidence="12">The sequence shown here is derived from an EMBL/GenBank/DDBJ whole genome shotgun (WGS) entry which is preliminary data.</text>
</comment>
<dbReference type="NCBIfam" id="TIGR01085">
    <property type="entry name" value="murE"/>
    <property type="match status" value="1"/>
</dbReference>
<comment type="subcellular location">
    <subcellularLocation>
        <location evidence="8">Cytoplasm</location>
    </subcellularLocation>
</comment>
<keyword evidence="13" id="KW-1185">Reference proteome</keyword>
<evidence type="ECO:0000259" key="9">
    <source>
        <dbReference type="Pfam" id="PF01225"/>
    </source>
</evidence>
<dbReference type="SUPFAM" id="SSF53623">
    <property type="entry name" value="MurD-like peptide ligases, catalytic domain"/>
    <property type="match status" value="1"/>
</dbReference>
<dbReference type="InterPro" id="IPR036615">
    <property type="entry name" value="Mur_ligase_C_dom_sf"/>
</dbReference>
<dbReference type="InterPro" id="IPR035911">
    <property type="entry name" value="MurE/MurF_N"/>
</dbReference>
<accession>A0A942Z6T2</accession>
<dbReference type="EMBL" id="WSFT01000037">
    <property type="protein sequence ID" value="MBS4538806.1"/>
    <property type="molecule type" value="Genomic_DNA"/>
</dbReference>
<gene>
    <name evidence="12" type="primary">murE</name>
    <name evidence="12" type="ORF">GOQ27_10040</name>
</gene>
<dbReference type="SUPFAM" id="SSF63418">
    <property type="entry name" value="MurE/MurF N-terminal domain"/>
    <property type="match status" value="1"/>
</dbReference>
<dbReference type="InterPro" id="IPR036565">
    <property type="entry name" value="Mur-like_cat_sf"/>
</dbReference>
<dbReference type="GO" id="GO:0009252">
    <property type="term" value="P:peptidoglycan biosynthetic process"/>
    <property type="evidence" value="ECO:0007669"/>
    <property type="project" value="UniProtKB-KW"/>
</dbReference>
<dbReference type="InterPro" id="IPR013221">
    <property type="entry name" value="Mur_ligase_cen"/>
</dbReference>
<protein>
    <submittedName>
        <fullName evidence="12">UDP-N-acetylmuramyl-tripeptide synthetase</fullName>
    </submittedName>
</protein>
<dbReference type="Gene3D" id="3.40.1190.10">
    <property type="entry name" value="Mur-like, catalytic domain"/>
    <property type="match status" value="1"/>
</dbReference>
<keyword evidence="3 8" id="KW-0132">Cell division</keyword>
<proteinExistence type="inferred from homology"/>
<evidence type="ECO:0000259" key="10">
    <source>
        <dbReference type="Pfam" id="PF02875"/>
    </source>
</evidence>
<keyword evidence="4 8" id="KW-0133">Cell shape</keyword>
<keyword evidence="6 8" id="KW-0131">Cell cycle</keyword>
<dbReference type="GO" id="GO:0005524">
    <property type="term" value="F:ATP binding"/>
    <property type="evidence" value="ECO:0007669"/>
    <property type="project" value="InterPro"/>
</dbReference>
<dbReference type="SUPFAM" id="SSF53244">
    <property type="entry name" value="MurD-like peptide ligases, peptide-binding domain"/>
    <property type="match status" value="1"/>
</dbReference>